<evidence type="ECO:0000313" key="2">
    <source>
        <dbReference type="EMBL" id="VIO62720.1"/>
    </source>
</evidence>
<sequence length="74" mass="7978">MPEVKSGAENKTRHGDLSCIAQNWHTGDMIGQGTCTGLALRVSADGGERPWANQHQILWLMDFARGSRIGDGLG</sequence>
<dbReference type="AlphaFoldDB" id="A0A4E9EII0"/>
<reference evidence="1" key="2">
    <citation type="submission" date="2021-03" db="EMBL/GenBank/DDBJ databases">
        <authorList>
            <person name="Alouane T."/>
            <person name="Langin T."/>
            <person name="Bonhomme L."/>
        </authorList>
    </citation>
    <scope>NUCLEOTIDE SEQUENCE</scope>
    <source>
        <strain evidence="1">MDC_Fg202</strain>
    </source>
</reference>
<gene>
    <name evidence="2" type="ORF">FUG_LOCUS477659</name>
    <name evidence="1" type="ORF">MDCFG202_LOCUS306995</name>
</gene>
<evidence type="ECO:0000313" key="1">
    <source>
        <dbReference type="EMBL" id="CAG1988977.1"/>
    </source>
</evidence>
<proteinExistence type="predicted"/>
<dbReference type="EMBL" id="CAAKMV010000163">
    <property type="protein sequence ID" value="VIO62720.1"/>
    <property type="molecule type" value="Genomic_DNA"/>
</dbReference>
<dbReference type="EMBL" id="CAJPIJ010000146">
    <property type="protein sequence ID" value="CAG1988977.1"/>
    <property type="molecule type" value="Genomic_DNA"/>
</dbReference>
<dbReference type="Proteomes" id="UP000746612">
    <property type="component" value="Unassembled WGS sequence"/>
</dbReference>
<protein>
    <submittedName>
        <fullName evidence="2">Uncharacterized protein</fullName>
    </submittedName>
</protein>
<name>A0A4E9EII0_GIBZA</name>
<organism evidence="2">
    <name type="scientific">Gibberella zeae</name>
    <name type="common">Wheat head blight fungus</name>
    <name type="synonym">Fusarium graminearum</name>
    <dbReference type="NCBI Taxonomy" id="5518"/>
    <lineage>
        <taxon>Eukaryota</taxon>
        <taxon>Fungi</taxon>
        <taxon>Dikarya</taxon>
        <taxon>Ascomycota</taxon>
        <taxon>Pezizomycotina</taxon>
        <taxon>Sordariomycetes</taxon>
        <taxon>Hypocreomycetidae</taxon>
        <taxon>Hypocreales</taxon>
        <taxon>Nectriaceae</taxon>
        <taxon>Fusarium</taxon>
    </lineage>
</organism>
<accession>A0A4E9EII0</accession>
<reference evidence="2" key="1">
    <citation type="submission" date="2019-04" db="EMBL/GenBank/DDBJ databases">
        <authorList>
            <person name="Melise S."/>
            <person name="Noan J."/>
            <person name="Okalmin O."/>
        </authorList>
    </citation>
    <scope>NUCLEOTIDE SEQUENCE</scope>
    <source>
        <strain evidence="2">FN9</strain>
    </source>
</reference>